<dbReference type="SUPFAM" id="SSF53448">
    <property type="entry name" value="Nucleotide-diphospho-sugar transferases"/>
    <property type="match status" value="1"/>
</dbReference>
<reference evidence="4" key="2">
    <citation type="submission" date="2010-05" db="EMBL/GenBank/DDBJ databases">
        <authorList>
            <person name="Almeida L.G."/>
            <person name="Nicolas M.F."/>
            <person name="Souza R.C."/>
            <person name="Vasconcelos A.T.R."/>
        </authorList>
    </citation>
    <scope>NUCLEOTIDE SEQUENCE</scope>
</reference>
<evidence type="ECO:0000256" key="1">
    <source>
        <dbReference type="ARBA" id="ARBA00023157"/>
    </source>
</evidence>
<gene>
    <name evidence="4" type="ORF">AND_009190</name>
</gene>
<dbReference type="VEuPathDB" id="VectorBase:ADAC009190"/>
<sequence>MFFRGGLSIRRNLYSKVLFLLVLGLFALFYFKNLNGSPNSLGGPAAEVLLQQQQQQQKALALVQNDIDIGAAVLAKAGALGVALNKGNVLSGASNGDALMYEQLIRADLAKQRPGLGDNGEGVELTGDAKELGEKQLATIALNEELSEHLSYNRTPPDGRHPACKRKQYDIASLPSTSVIIIFYNEPYSVLLRTVHSVLNTADARLLKEIVLVDDGSTNVELKGKLDYYVKTRLPAKVKVLRQRQR</sequence>
<dbReference type="InterPro" id="IPR001173">
    <property type="entry name" value="Glyco_trans_2-like"/>
</dbReference>
<proteinExistence type="predicted"/>
<keyword evidence="2" id="KW-1133">Transmembrane helix</keyword>
<reference evidence="5" key="4">
    <citation type="submission" date="2015-06" db="UniProtKB">
        <authorList>
            <consortium name="EnsemblMetazoa"/>
        </authorList>
    </citation>
    <scope>IDENTIFICATION</scope>
</reference>
<evidence type="ECO:0000259" key="3">
    <source>
        <dbReference type="Pfam" id="PF00535"/>
    </source>
</evidence>
<dbReference type="STRING" id="43151.W5J8L1"/>
<accession>W5J8L1</accession>
<reference evidence="4 6" key="1">
    <citation type="journal article" date="2010" name="BMC Genomics">
        <title>Combination of measures distinguishes pre-miRNAs from other stem-loops in the genome of the newly sequenced Anopheles darlingi.</title>
        <authorList>
            <person name="Mendes N.D."/>
            <person name="Freitas A.T."/>
            <person name="Vasconcelos A.T."/>
            <person name="Sagot M.F."/>
        </authorList>
    </citation>
    <scope>NUCLEOTIDE SEQUENCE</scope>
</reference>
<dbReference type="Proteomes" id="UP000000673">
    <property type="component" value="Unassembled WGS sequence"/>
</dbReference>
<dbReference type="PANTHER" id="PTHR11675">
    <property type="entry name" value="N-ACETYLGALACTOSAMINYLTRANSFERASE"/>
    <property type="match status" value="1"/>
</dbReference>
<dbReference type="GO" id="GO:0004653">
    <property type="term" value="F:polypeptide N-acetylgalactosaminyltransferase activity"/>
    <property type="evidence" value="ECO:0007669"/>
    <property type="project" value="TreeGrafter"/>
</dbReference>
<dbReference type="EMBL" id="ADMH02002097">
    <property type="protein sequence ID" value="ETN59215.1"/>
    <property type="molecule type" value="Genomic_DNA"/>
</dbReference>
<evidence type="ECO:0000313" key="6">
    <source>
        <dbReference type="Proteomes" id="UP000000673"/>
    </source>
</evidence>
<name>W5J8L1_ANODA</name>
<keyword evidence="2" id="KW-0812">Transmembrane</keyword>
<organism evidence="4">
    <name type="scientific">Anopheles darlingi</name>
    <name type="common">Mosquito</name>
    <dbReference type="NCBI Taxonomy" id="43151"/>
    <lineage>
        <taxon>Eukaryota</taxon>
        <taxon>Metazoa</taxon>
        <taxon>Ecdysozoa</taxon>
        <taxon>Arthropoda</taxon>
        <taxon>Hexapoda</taxon>
        <taxon>Insecta</taxon>
        <taxon>Pterygota</taxon>
        <taxon>Neoptera</taxon>
        <taxon>Endopterygota</taxon>
        <taxon>Diptera</taxon>
        <taxon>Nematocera</taxon>
        <taxon>Culicoidea</taxon>
        <taxon>Culicidae</taxon>
        <taxon>Anophelinae</taxon>
        <taxon>Anopheles</taxon>
    </lineage>
</organism>
<dbReference type="EnsemblMetazoa" id="ADAC009190-RA">
    <property type="protein sequence ID" value="ADAC009190-PA"/>
    <property type="gene ID" value="ADAC009190"/>
</dbReference>
<feature type="transmembrane region" description="Helical" evidence="2">
    <location>
        <begin position="12"/>
        <end position="31"/>
    </location>
</feature>
<keyword evidence="1" id="KW-1015">Disulfide bond</keyword>
<dbReference type="VEuPathDB" id="VectorBase:ADAR2_012136"/>
<dbReference type="PANTHER" id="PTHR11675:SF43">
    <property type="entry name" value="POLYPEPTIDE N-ACETYLGALACTOSAMINYLTRANSFERASE 1"/>
    <property type="match status" value="1"/>
</dbReference>
<dbReference type="HOGENOM" id="CLU_1099426_0_0_1"/>
<keyword evidence="6" id="KW-1185">Reference proteome</keyword>
<evidence type="ECO:0000256" key="2">
    <source>
        <dbReference type="SAM" id="Phobius"/>
    </source>
</evidence>
<dbReference type="GO" id="GO:0005794">
    <property type="term" value="C:Golgi apparatus"/>
    <property type="evidence" value="ECO:0007669"/>
    <property type="project" value="TreeGrafter"/>
</dbReference>
<dbReference type="Gene3D" id="3.90.550.10">
    <property type="entry name" value="Spore Coat Polysaccharide Biosynthesis Protein SpsA, Chain A"/>
    <property type="match status" value="1"/>
</dbReference>
<protein>
    <submittedName>
        <fullName evidence="4">N-acetylgalactosaminyltransferase</fullName>
    </submittedName>
</protein>
<dbReference type="GO" id="GO:0006493">
    <property type="term" value="P:protein O-linked glycosylation"/>
    <property type="evidence" value="ECO:0007669"/>
    <property type="project" value="TreeGrafter"/>
</dbReference>
<keyword evidence="4" id="KW-0808">Transferase</keyword>
<dbReference type="eggNOG" id="KOG3736">
    <property type="taxonomic scope" value="Eukaryota"/>
</dbReference>
<dbReference type="Pfam" id="PF00535">
    <property type="entry name" value="Glycos_transf_2"/>
    <property type="match status" value="1"/>
</dbReference>
<dbReference type="AlphaFoldDB" id="W5J8L1"/>
<reference evidence="4" key="3">
    <citation type="journal article" date="2013" name="Nucleic Acids Res.">
        <title>The genome of Anopheles darlingi, the main neotropical malaria vector.</title>
        <authorList>
            <person name="Marinotti O."/>
            <person name="Cerqueira G.C."/>
            <person name="de Almeida L.G."/>
            <person name="Ferro M.I."/>
            <person name="Loreto E.L."/>
            <person name="Zaha A."/>
            <person name="Teixeira S.M."/>
            <person name="Wespiser A.R."/>
            <person name="Almeida E Silva A."/>
            <person name="Schlindwein A.D."/>
            <person name="Pacheco A.C."/>
            <person name="Silva A.L."/>
            <person name="Graveley B.R."/>
            <person name="Walenz B.P."/>
            <person name="Lima Bde A."/>
            <person name="Ribeiro C.A."/>
            <person name="Nunes-Silva C.G."/>
            <person name="de Carvalho C.R."/>
            <person name="Soares C.M."/>
            <person name="de Menezes C.B."/>
            <person name="Matiolli C."/>
            <person name="Caffrey D."/>
            <person name="Araujo D.A."/>
            <person name="de Oliveira D.M."/>
            <person name="Golenbock D."/>
            <person name="Grisard E.C."/>
            <person name="Fantinatti-Garboggini F."/>
            <person name="de Carvalho F.M."/>
            <person name="Barcellos F.G."/>
            <person name="Prosdocimi F."/>
            <person name="May G."/>
            <person name="Azevedo Junior G.M."/>
            <person name="Guimaraes G.M."/>
            <person name="Goldman G.H."/>
            <person name="Padilha I.Q."/>
            <person name="Batista Jda S."/>
            <person name="Ferro J.A."/>
            <person name="Ribeiro J.M."/>
            <person name="Fietto J.L."/>
            <person name="Dabbas K.M."/>
            <person name="Cerdeira L."/>
            <person name="Agnez-Lima L.F."/>
            <person name="Brocchi M."/>
            <person name="de Carvalho M.O."/>
            <person name="Teixeira Mde M."/>
            <person name="Diniz Maia Mde M."/>
            <person name="Goldman M.H."/>
            <person name="Cruz Schneider M.P."/>
            <person name="Felipe M.S."/>
            <person name="Hungria M."/>
            <person name="Nicolas M.F."/>
            <person name="Pereira M."/>
            <person name="Montes M.A."/>
            <person name="Cantao M.E."/>
            <person name="Vincentz M."/>
            <person name="Rafael M.S."/>
            <person name="Silverman N."/>
            <person name="Stoco P.H."/>
            <person name="Souza R.C."/>
            <person name="Vicentini R."/>
            <person name="Gazzinelli R.T."/>
            <person name="Neves Rde O."/>
            <person name="Silva R."/>
            <person name="Astolfi-Filho S."/>
            <person name="Maciel T.E."/>
            <person name="Urmenyi T.P."/>
            <person name="Tadei W.P."/>
            <person name="Camargo E.P."/>
            <person name="de Vasconcelos A.T."/>
        </authorList>
    </citation>
    <scope>NUCLEOTIDE SEQUENCE</scope>
</reference>
<dbReference type="OMA" id="NSCRRRY"/>
<keyword evidence="2" id="KW-0472">Membrane</keyword>
<evidence type="ECO:0000313" key="5">
    <source>
        <dbReference type="EnsemblMetazoa" id="ADAC009190-PA"/>
    </source>
</evidence>
<dbReference type="InterPro" id="IPR029044">
    <property type="entry name" value="Nucleotide-diphossugar_trans"/>
</dbReference>
<evidence type="ECO:0000313" key="4">
    <source>
        <dbReference type="EMBL" id="ETN59215.1"/>
    </source>
</evidence>
<feature type="domain" description="Glycosyltransferase 2-like" evidence="3">
    <location>
        <begin position="178"/>
        <end position="245"/>
    </location>
</feature>